<evidence type="ECO:0000313" key="1">
    <source>
        <dbReference type="EMBL" id="CAD0100028.1"/>
    </source>
</evidence>
<accession>A0A9N8K3Q7</accession>
<dbReference type="AlphaFoldDB" id="A0A9N8K3Q7"/>
<proteinExistence type="predicted"/>
<evidence type="ECO:0000313" key="2">
    <source>
        <dbReference type="Proteomes" id="UP000714618"/>
    </source>
</evidence>
<keyword evidence="2" id="KW-1185">Reference proteome</keyword>
<dbReference type="InterPro" id="IPR022085">
    <property type="entry name" value="OpdG"/>
</dbReference>
<gene>
    <name evidence="1" type="ORF">AWRI4233_LOCUS8853</name>
</gene>
<dbReference type="PANTHER" id="PTHR38797">
    <property type="entry name" value="NUCLEAR PORE COMPLEX PROTEIN NUP85-RELATED"/>
    <property type="match status" value="1"/>
</dbReference>
<dbReference type="PANTHER" id="PTHR38797:SF4">
    <property type="entry name" value="NUCLEAR PORE COMPLEX PROTEIN NUP85"/>
    <property type="match status" value="1"/>
</dbReference>
<dbReference type="InterPro" id="IPR053204">
    <property type="entry name" value="Oxopyrrolidines_Biosynth-assoc"/>
</dbReference>
<dbReference type="Pfam" id="PF12311">
    <property type="entry name" value="DUF3632"/>
    <property type="match status" value="1"/>
</dbReference>
<comment type="caution">
    <text evidence="1">The sequence shown here is derived from an EMBL/GenBank/DDBJ whole genome shotgun (WGS) entry which is preliminary data.</text>
</comment>
<dbReference type="OrthoDB" id="5392447at2759"/>
<sequence>MIDAWFENTIEKGEIDGEGCRREEAMTLRAYLRNEITVDEASQQITQPTEKCPEPGDPLLYLWGVLQDAMLEVPGAQPKIVKLLLRIQTRPDIQLEESQRVGALSDKQWTHWRDLPHFGHDWYDLHWWYYCSFWRLEPDKYSTPDADTLAKTCTIASADAQLAVAGLLSNQACFEGLVRLAATLEDNSAIFWIELPAMKEWLVNGGDMLFEMSRVGKTHRLLRDFGDLRKQENSLWKGDAGASLQRWHFWKERLRQIQDDNKLGKETREAAKISLELMEQY</sequence>
<name>A0A9N8K3Q7_9PEZI</name>
<reference evidence="1" key="1">
    <citation type="submission" date="2020-06" db="EMBL/GenBank/DDBJ databases">
        <authorList>
            <person name="Onetto C."/>
        </authorList>
    </citation>
    <scope>NUCLEOTIDE SEQUENCE</scope>
</reference>
<dbReference type="Proteomes" id="UP000714618">
    <property type="component" value="Unassembled WGS sequence"/>
</dbReference>
<protein>
    <submittedName>
        <fullName evidence="1">Uncharacterized protein</fullName>
    </submittedName>
</protein>
<organism evidence="1 2">
    <name type="scientific">Aureobasidium mustum</name>
    <dbReference type="NCBI Taxonomy" id="2773714"/>
    <lineage>
        <taxon>Eukaryota</taxon>
        <taxon>Fungi</taxon>
        <taxon>Dikarya</taxon>
        <taxon>Ascomycota</taxon>
        <taxon>Pezizomycotina</taxon>
        <taxon>Dothideomycetes</taxon>
        <taxon>Dothideomycetidae</taxon>
        <taxon>Dothideales</taxon>
        <taxon>Saccotheciaceae</taxon>
        <taxon>Aureobasidium</taxon>
    </lineage>
</organism>
<dbReference type="EMBL" id="CAIJEO010000011">
    <property type="protein sequence ID" value="CAD0100028.1"/>
    <property type="molecule type" value="Genomic_DNA"/>
</dbReference>